<reference evidence="2 3" key="1">
    <citation type="journal article" date="2023" name="Int. J. Syst. Evol. Microbiol.">
        <title>Lactiplantibacillus brownii sp. nov., a novel psychrotolerant species isolated from sauerkraut.</title>
        <authorList>
            <person name="Heng Y.C."/>
            <person name="Silvaraju S."/>
            <person name="Lee J.K.Y."/>
            <person name="Kittelmann S."/>
        </authorList>
    </citation>
    <scope>NUCLEOTIDE SEQUENCE [LARGE SCALE GENOMIC DNA]</scope>
    <source>
        <strain evidence="2 3">WILCCON 0030</strain>
    </source>
</reference>
<gene>
    <name evidence="2" type="ORF">RA086_08170</name>
</gene>
<sequence>MGIEPAFRKATKFRQIQERIIELHDNEHRTPVFIIDEAQYLNGQIFNELMLITNFKLDGDKKCIVILSGLPLLAQTVQRPQFEAFRQRITVNYQVLGLNHEEFHDYVAAKFKSAGIQENLIPTETLATMIEHSNGSLRRLDLMITQCLILGTAQKKQQIDNELVFQANLEIAII</sequence>
<evidence type="ECO:0000313" key="2">
    <source>
        <dbReference type="EMBL" id="MDQ7937605.1"/>
    </source>
</evidence>
<feature type="domain" description="ORC1/DEAH AAA+ ATPase" evidence="1">
    <location>
        <begin position="13"/>
        <end position="74"/>
    </location>
</feature>
<dbReference type="RefSeq" id="WP_308704438.1">
    <property type="nucleotide sequence ID" value="NZ_AP027463.1"/>
</dbReference>
<dbReference type="PANTHER" id="PTHR35894:SF1">
    <property type="entry name" value="PHOSPHORIBULOKINASE _ URIDINE KINASE FAMILY"/>
    <property type="match status" value="1"/>
</dbReference>
<dbReference type="SUPFAM" id="SSF52540">
    <property type="entry name" value="P-loop containing nucleoside triphosphate hydrolases"/>
    <property type="match status" value="1"/>
</dbReference>
<dbReference type="EMBL" id="JAVCWF010000001">
    <property type="protein sequence ID" value="MDQ7937605.1"/>
    <property type="molecule type" value="Genomic_DNA"/>
</dbReference>
<accession>A0ABU1AAE8</accession>
<dbReference type="InterPro" id="IPR027417">
    <property type="entry name" value="P-loop_NTPase"/>
</dbReference>
<organism evidence="2 3">
    <name type="scientific">Lactiplantibacillus brownii</name>
    <dbReference type="NCBI Taxonomy" id="3069269"/>
    <lineage>
        <taxon>Bacteria</taxon>
        <taxon>Bacillati</taxon>
        <taxon>Bacillota</taxon>
        <taxon>Bacilli</taxon>
        <taxon>Lactobacillales</taxon>
        <taxon>Lactobacillaceae</taxon>
        <taxon>Lactiplantibacillus</taxon>
    </lineage>
</organism>
<protein>
    <submittedName>
        <fullName evidence="2">AAA family ATPase</fullName>
    </submittedName>
</protein>
<evidence type="ECO:0000259" key="1">
    <source>
        <dbReference type="Pfam" id="PF13401"/>
    </source>
</evidence>
<comment type="caution">
    <text evidence="2">The sequence shown here is derived from an EMBL/GenBank/DDBJ whole genome shotgun (WGS) entry which is preliminary data.</text>
</comment>
<evidence type="ECO:0000313" key="3">
    <source>
        <dbReference type="Proteomes" id="UP001227831"/>
    </source>
</evidence>
<dbReference type="Proteomes" id="UP001227831">
    <property type="component" value="Unassembled WGS sequence"/>
</dbReference>
<dbReference type="InterPro" id="IPR049945">
    <property type="entry name" value="AAA_22"/>
</dbReference>
<dbReference type="InterPro" id="IPR052026">
    <property type="entry name" value="ExeA_AAA_ATPase_DNA-bind"/>
</dbReference>
<dbReference type="PANTHER" id="PTHR35894">
    <property type="entry name" value="GENERAL SECRETION PATHWAY PROTEIN A-RELATED"/>
    <property type="match status" value="1"/>
</dbReference>
<keyword evidence="3" id="KW-1185">Reference proteome</keyword>
<name>A0ABU1AAE8_9LACO</name>
<dbReference type="Pfam" id="PF13401">
    <property type="entry name" value="AAA_22"/>
    <property type="match status" value="1"/>
</dbReference>
<proteinExistence type="predicted"/>